<feature type="transmembrane region" description="Helical" evidence="7">
    <location>
        <begin position="406"/>
        <end position="429"/>
    </location>
</feature>
<evidence type="ECO:0000259" key="8">
    <source>
        <dbReference type="PROSITE" id="PS50850"/>
    </source>
</evidence>
<evidence type="ECO:0000256" key="6">
    <source>
        <dbReference type="SAM" id="MobiDB-lite"/>
    </source>
</evidence>
<dbReference type="EMBL" id="KN823018">
    <property type="protein sequence ID" value="KIO26806.1"/>
    <property type="molecule type" value="Genomic_DNA"/>
</dbReference>
<dbReference type="GO" id="GO:0005886">
    <property type="term" value="C:plasma membrane"/>
    <property type="evidence" value="ECO:0007669"/>
    <property type="project" value="TreeGrafter"/>
</dbReference>
<proteinExistence type="predicted"/>
<feature type="compositionally biased region" description="Polar residues" evidence="6">
    <location>
        <begin position="14"/>
        <end position="25"/>
    </location>
</feature>
<keyword evidence="4 7" id="KW-1133">Transmembrane helix</keyword>
<sequence>MPSRRESQPFLAGRTSTDSNDTIGSPTIDLATRRELPLPGKVELDPLDLSKRQRVAILCGLWSATFLSVILSSIASEFKSANQASWLGTSFLLATCTFTPLYGRLSNAAGRRAACQTAVFFCALGTIACGFCTRLELLIAARFLAGLGGGGIFTTASICVSDLYSMRDRSLTQGYASIFVGLGLGLGGPIGGYISDRLGWRWAFLLQAPVFLFSFTLITINLTYATPGRSKSPLQVLKRIDYWGCLTLLCAVASYIIFLSLKYNEDLPFSHPGVIASIISIAVSFIVFIWVELFVAAEPVLAPNLLVQRTPVLVGVSNMIVSICNFSVQFYVPMWFETVQRTSVTVAGLHIMPNSISMSIGSLFAGYMMHRTGRYKSLTTTFGILPMLAAVLLARLQKNSWAITQWLSIIPLGFGNAVVLQSTLIALLASIPRSMLAVGTGFTQLFRGIGQVSGVAVSSAVFQHLLERELQKRLTGPGSEELIRKIRHDSRLVASLPEETQVLAREAYDIGLRAVFLFTAGAAFTGWCLRLAVSRNPSISSF</sequence>
<name>A0A0C3QIQ3_9AGAM</name>
<dbReference type="Gene3D" id="1.20.1720.10">
    <property type="entry name" value="Multidrug resistance protein D"/>
    <property type="match status" value="1"/>
</dbReference>
<organism evidence="9 10">
    <name type="scientific">Tulasnella calospora MUT 4182</name>
    <dbReference type="NCBI Taxonomy" id="1051891"/>
    <lineage>
        <taxon>Eukaryota</taxon>
        <taxon>Fungi</taxon>
        <taxon>Dikarya</taxon>
        <taxon>Basidiomycota</taxon>
        <taxon>Agaricomycotina</taxon>
        <taxon>Agaricomycetes</taxon>
        <taxon>Cantharellales</taxon>
        <taxon>Tulasnellaceae</taxon>
        <taxon>Tulasnella</taxon>
    </lineage>
</organism>
<dbReference type="Gene3D" id="1.20.1250.20">
    <property type="entry name" value="MFS general substrate transporter like domains"/>
    <property type="match status" value="1"/>
</dbReference>
<dbReference type="PANTHER" id="PTHR23501:SF191">
    <property type="entry name" value="VACUOLAR BASIC AMINO ACID TRANSPORTER 4"/>
    <property type="match status" value="1"/>
</dbReference>
<feature type="transmembrane region" description="Helical" evidence="7">
    <location>
        <begin position="176"/>
        <end position="194"/>
    </location>
</feature>
<feature type="transmembrane region" description="Helical" evidence="7">
    <location>
        <begin position="143"/>
        <end position="164"/>
    </location>
</feature>
<feature type="transmembrane region" description="Helical" evidence="7">
    <location>
        <begin position="312"/>
        <end position="332"/>
    </location>
</feature>
<dbReference type="PROSITE" id="PS50850">
    <property type="entry name" value="MFS"/>
    <property type="match status" value="1"/>
</dbReference>
<feature type="transmembrane region" description="Helical" evidence="7">
    <location>
        <begin position="344"/>
        <end position="365"/>
    </location>
</feature>
<reference evidence="10" key="2">
    <citation type="submission" date="2015-01" db="EMBL/GenBank/DDBJ databases">
        <title>Evolutionary Origins and Diversification of the Mycorrhizal Mutualists.</title>
        <authorList>
            <consortium name="DOE Joint Genome Institute"/>
            <consortium name="Mycorrhizal Genomics Consortium"/>
            <person name="Kohler A."/>
            <person name="Kuo A."/>
            <person name="Nagy L.G."/>
            <person name="Floudas D."/>
            <person name="Copeland A."/>
            <person name="Barry K.W."/>
            <person name="Cichocki N."/>
            <person name="Veneault-Fourrey C."/>
            <person name="LaButti K."/>
            <person name="Lindquist E.A."/>
            <person name="Lipzen A."/>
            <person name="Lundell T."/>
            <person name="Morin E."/>
            <person name="Murat C."/>
            <person name="Riley R."/>
            <person name="Ohm R."/>
            <person name="Sun H."/>
            <person name="Tunlid A."/>
            <person name="Henrissat B."/>
            <person name="Grigoriev I.V."/>
            <person name="Hibbett D.S."/>
            <person name="Martin F."/>
        </authorList>
    </citation>
    <scope>NUCLEOTIDE SEQUENCE [LARGE SCALE GENOMIC DNA]</scope>
    <source>
        <strain evidence="10">MUT 4182</strain>
    </source>
</reference>
<dbReference type="OrthoDB" id="3437016at2759"/>
<dbReference type="HOGENOM" id="CLU_000960_22_3_1"/>
<reference evidence="9 10" key="1">
    <citation type="submission" date="2014-04" db="EMBL/GenBank/DDBJ databases">
        <authorList>
            <consortium name="DOE Joint Genome Institute"/>
            <person name="Kuo A."/>
            <person name="Girlanda M."/>
            <person name="Perotto S."/>
            <person name="Kohler A."/>
            <person name="Nagy L.G."/>
            <person name="Floudas D."/>
            <person name="Copeland A."/>
            <person name="Barry K.W."/>
            <person name="Cichocki N."/>
            <person name="Veneault-Fourrey C."/>
            <person name="LaButti K."/>
            <person name="Lindquist E.A."/>
            <person name="Lipzen A."/>
            <person name="Lundell T."/>
            <person name="Morin E."/>
            <person name="Murat C."/>
            <person name="Sun H."/>
            <person name="Tunlid A."/>
            <person name="Henrissat B."/>
            <person name="Grigoriev I.V."/>
            <person name="Hibbett D.S."/>
            <person name="Martin F."/>
            <person name="Nordberg H.P."/>
            <person name="Cantor M.N."/>
            <person name="Hua S.X."/>
        </authorList>
    </citation>
    <scope>NUCLEOTIDE SEQUENCE [LARGE SCALE GENOMIC DNA]</scope>
    <source>
        <strain evidence="9 10">MUT 4182</strain>
    </source>
</reference>
<accession>A0A0C3QIQ3</accession>
<protein>
    <recommendedName>
        <fullName evidence="8">Major facilitator superfamily (MFS) profile domain-containing protein</fullName>
    </recommendedName>
</protein>
<feature type="transmembrane region" description="Helical" evidence="7">
    <location>
        <begin position="117"/>
        <end position="137"/>
    </location>
</feature>
<feature type="transmembrane region" description="Helical" evidence="7">
    <location>
        <begin position="86"/>
        <end position="105"/>
    </location>
</feature>
<evidence type="ECO:0000313" key="10">
    <source>
        <dbReference type="Proteomes" id="UP000054248"/>
    </source>
</evidence>
<dbReference type="Pfam" id="PF07690">
    <property type="entry name" value="MFS_1"/>
    <property type="match status" value="1"/>
</dbReference>
<dbReference type="GO" id="GO:0012505">
    <property type="term" value="C:endomembrane system"/>
    <property type="evidence" value="ECO:0007669"/>
    <property type="project" value="UniProtKB-SubCell"/>
</dbReference>
<feature type="transmembrane region" description="Helical" evidence="7">
    <location>
        <begin position="242"/>
        <end position="261"/>
    </location>
</feature>
<keyword evidence="3 7" id="KW-0812">Transmembrane</keyword>
<dbReference type="SUPFAM" id="SSF103473">
    <property type="entry name" value="MFS general substrate transporter"/>
    <property type="match status" value="1"/>
</dbReference>
<feature type="transmembrane region" description="Helical" evidence="7">
    <location>
        <begin position="377"/>
        <end position="394"/>
    </location>
</feature>
<keyword evidence="2" id="KW-0813">Transport</keyword>
<feature type="region of interest" description="Disordered" evidence="6">
    <location>
        <begin position="1"/>
        <end position="26"/>
    </location>
</feature>
<dbReference type="GO" id="GO:0015174">
    <property type="term" value="F:basic amino acid transmembrane transporter activity"/>
    <property type="evidence" value="ECO:0007669"/>
    <property type="project" value="TreeGrafter"/>
</dbReference>
<comment type="subcellular location">
    <subcellularLocation>
        <location evidence="1">Endomembrane system</location>
        <topology evidence="1">Multi-pass membrane protein</topology>
    </subcellularLocation>
</comment>
<dbReference type="PANTHER" id="PTHR23501">
    <property type="entry name" value="MAJOR FACILITATOR SUPERFAMILY"/>
    <property type="match status" value="1"/>
</dbReference>
<evidence type="ECO:0000256" key="7">
    <source>
        <dbReference type="SAM" id="Phobius"/>
    </source>
</evidence>
<dbReference type="STRING" id="1051891.A0A0C3QIQ3"/>
<dbReference type="InterPro" id="IPR036259">
    <property type="entry name" value="MFS_trans_sf"/>
</dbReference>
<feature type="domain" description="Major facilitator superfamily (MFS) profile" evidence="8">
    <location>
        <begin position="49"/>
        <end position="538"/>
    </location>
</feature>
<feature type="transmembrane region" description="Helical" evidence="7">
    <location>
        <begin position="514"/>
        <end position="533"/>
    </location>
</feature>
<evidence type="ECO:0000256" key="4">
    <source>
        <dbReference type="ARBA" id="ARBA00022989"/>
    </source>
</evidence>
<feature type="transmembrane region" description="Helical" evidence="7">
    <location>
        <begin position="273"/>
        <end position="291"/>
    </location>
</feature>
<dbReference type="InterPro" id="IPR011701">
    <property type="entry name" value="MFS"/>
</dbReference>
<evidence type="ECO:0000256" key="5">
    <source>
        <dbReference type="ARBA" id="ARBA00023136"/>
    </source>
</evidence>
<keyword evidence="5 7" id="KW-0472">Membrane</keyword>
<evidence type="ECO:0000256" key="3">
    <source>
        <dbReference type="ARBA" id="ARBA00022692"/>
    </source>
</evidence>
<evidence type="ECO:0000313" key="9">
    <source>
        <dbReference type="EMBL" id="KIO26806.1"/>
    </source>
</evidence>
<dbReference type="GO" id="GO:0000329">
    <property type="term" value="C:fungal-type vacuole membrane"/>
    <property type="evidence" value="ECO:0007669"/>
    <property type="project" value="TreeGrafter"/>
</dbReference>
<keyword evidence="10" id="KW-1185">Reference proteome</keyword>
<gene>
    <name evidence="9" type="ORF">M407DRAFT_234054</name>
</gene>
<dbReference type="Proteomes" id="UP000054248">
    <property type="component" value="Unassembled WGS sequence"/>
</dbReference>
<dbReference type="InterPro" id="IPR020846">
    <property type="entry name" value="MFS_dom"/>
</dbReference>
<dbReference type="AlphaFoldDB" id="A0A0C3QIQ3"/>
<evidence type="ECO:0000256" key="1">
    <source>
        <dbReference type="ARBA" id="ARBA00004127"/>
    </source>
</evidence>
<feature type="transmembrane region" description="Helical" evidence="7">
    <location>
        <begin position="55"/>
        <end position="74"/>
    </location>
</feature>
<evidence type="ECO:0000256" key="2">
    <source>
        <dbReference type="ARBA" id="ARBA00022448"/>
    </source>
</evidence>
<feature type="transmembrane region" description="Helical" evidence="7">
    <location>
        <begin position="200"/>
        <end position="222"/>
    </location>
</feature>